<reference evidence="9 10" key="1">
    <citation type="journal article" date="2015" name="Genome Biol. Evol.">
        <title>Comparative Genomics of a Bacterivorous Green Alga Reveals Evolutionary Causalities and Consequences of Phago-Mixotrophic Mode of Nutrition.</title>
        <authorList>
            <person name="Burns J.A."/>
            <person name="Paasch A."/>
            <person name="Narechania A."/>
            <person name="Kim E."/>
        </authorList>
    </citation>
    <scope>NUCLEOTIDE SEQUENCE [LARGE SCALE GENOMIC DNA]</scope>
    <source>
        <strain evidence="9 10">PLY_AMNH</strain>
    </source>
</reference>
<evidence type="ECO:0000256" key="5">
    <source>
        <dbReference type="ARBA" id="ARBA00022694"/>
    </source>
</evidence>
<dbReference type="InterPro" id="IPR003827">
    <property type="entry name" value="tRNA_yW-synthesising"/>
</dbReference>
<dbReference type="InterPro" id="IPR056743">
    <property type="entry name" value="TRM5-TYW2-like_MTfase"/>
</dbReference>
<organism evidence="9 10">
    <name type="scientific">Cymbomonas tetramitiformis</name>
    <dbReference type="NCBI Taxonomy" id="36881"/>
    <lineage>
        <taxon>Eukaryota</taxon>
        <taxon>Viridiplantae</taxon>
        <taxon>Chlorophyta</taxon>
        <taxon>Pyramimonadophyceae</taxon>
        <taxon>Pyramimonadales</taxon>
        <taxon>Pyramimonadaceae</taxon>
        <taxon>Cymbomonas</taxon>
    </lineage>
</organism>
<dbReference type="GO" id="GO:0031591">
    <property type="term" value="P:wybutosine biosynthetic process"/>
    <property type="evidence" value="ECO:0007669"/>
    <property type="project" value="TreeGrafter"/>
</dbReference>
<dbReference type="PROSITE" id="PS51684">
    <property type="entry name" value="SAM_MT_TRM5_TYW2"/>
    <property type="match status" value="1"/>
</dbReference>
<accession>A0AAE0EQ99</accession>
<comment type="pathway">
    <text evidence="1">tRNA modification; wybutosine-tRNA(Phe) biosynthesis.</text>
</comment>
<dbReference type="GO" id="GO:0005737">
    <property type="term" value="C:cytoplasm"/>
    <property type="evidence" value="ECO:0007669"/>
    <property type="project" value="TreeGrafter"/>
</dbReference>
<dbReference type="SUPFAM" id="SSF111278">
    <property type="entry name" value="SSo0622-like"/>
    <property type="match status" value="1"/>
</dbReference>
<evidence type="ECO:0000313" key="10">
    <source>
        <dbReference type="Proteomes" id="UP001190700"/>
    </source>
</evidence>
<dbReference type="Gene3D" id="3.30.1960.10">
    <property type="entry name" value="tRNA wybutosine-synthesizing-like"/>
    <property type="match status" value="1"/>
</dbReference>
<dbReference type="Gene3D" id="3.40.50.150">
    <property type="entry name" value="Vaccinia Virus protein VP39"/>
    <property type="match status" value="1"/>
</dbReference>
<keyword evidence="2" id="KW-0489">Methyltransferase</keyword>
<comment type="catalytic activity">
    <reaction evidence="7">
        <text>4-demethylwyosine(37) in tRNA(Phe) + S-adenosyl-L-methionine = 4-demethyl-7-[(3S)-3-amino-3-carboxypropyl]wyosine(37) in tRNA(Phe) + S-methyl-5'-thioadenosine + H(+)</text>
        <dbReference type="Rhea" id="RHEA:36355"/>
        <dbReference type="Rhea" id="RHEA-COMP:10164"/>
        <dbReference type="Rhea" id="RHEA-COMP:10378"/>
        <dbReference type="ChEBI" id="CHEBI:15378"/>
        <dbReference type="ChEBI" id="CHEBI:17509"/>
        <dbReference type="ChEBI" id="CHEBI:59789"/>
        <dbReference type="ChEBI" id="CHEBI:64315"/>
        <dbReference type="ChEBI" id="CHEBI:73550"/>
        <dbReference type="EC" id="2.5.1.114"/>
    </reaction>
</comment>
<comment type="catalytic activity">
    <reaction evidence="6">
        <text>4-demethyl-7-[(3S)-3-amino-3-carboxypropyl]wyosine(37) in tRNA(Phe) + S-adenosyl-L-methionine = 7-[(3S)-3-amino-3-carboxypropyl]wyosine(37) in tRNA(Phe) + S-adenosyl-L-homocysteine + H(+)</text>
        <dbReference type="Rhea" id="RHEA:36635"/>
        <dbReference type="Rhea" id="RHEA-COMP:10378"/>
        <dbReference type="Rhea" id="RHEA-COMP:10379"/>
        <dbReference type="ChEBI" id="CHEBI:15378"/>
        <dbReference type="ChEBI" id="CHEBI:57856"/>
        <dbReference type="ChEBI" id="CHEBI:59789"/>
        <dbReference type="ChEBI" id="CHEBI:73543"/>
        <dbReference type="ChEBI" id="CHEBI:73550"/>
        <dbReference type="EC" id="2.1.1.282"/>
    </reaction>
</comment>
<dbReference type="PANTHER" id="PTHR23245:SF25">
    <property type="entry name" value="TRNA WYBUTOSINE-SYNTHESIZING PROTEIN 2 HOMOLOG"/>
    <property type="match status" value="1"/>
</dbReference>
<dbReference type="GO" id="GO:0008175">
    <property type="term" value="F:tRNA methyltransferase activity"/>
    <property type="evidence" value="ECO:0007669"/>
    <property type="project" value="TreeGrafter"/>
</dbReference>
<gene>
    <name evidence="9" type="ORF">CYMTET_53214</name>
</gene>
<evidence type="ECO:0000256" key="6">
    <source>
        <dbReference type="ARBA" id="ARBA00049202"/>
    </source>
</evidence>
<proteinExistence type="predicted"/>
<keyword evidence="5" id="KW-0819">tRNA processing</keyword>
<name>A0AAE0EQ99_9CHLO</name>
<dbReference type="FunFam" id="3.40.50.150:FF:000131">
    <property type="entry name" value="tRNA wybutosine-synthesizing protein 2/3/4"/>
    <property type="match status" value="1"/>
</dbReference>
<protein>
    <recommendedName>
        <fullName evidence="8">SAM-dependent methyltransferase TRM5/TYW2-type domain-containing protein</fullName>
    </recommendedName>
</protein>
<dbReference type="SUPFAM" id="SSF53335">
    <property type="entry name" value="S-adenosyl-L-methionine-dependent methyltransferases"/>
    <property type="match status" value="1"/>
</dbReference>
<dbReference type="AlphaFoldDB" id="A0AAE0EQ99"/>
<evidence type="ECO:0000256" key="3">
    <source>
        <dbReference type="ARBA" id="ARBA00022679"/>
    </source>
</evidence>
<keyword evidence="3" id="KW-0808">Transferase</keyword>
<dbReference type="Pfam" id="PF02676">
    <property type="entry name" value="TYW3"/>
    <property type="match status" value="1"/>
</dbReference>
<evidence type="ECO:0000256" key="7">
    <source>
        <dbReference type="ARBA" id="ARBA00049400"/>
    </source>
</evidence>
<dbReference type="InterPro" id="IPR029063">
    <property type="entry name" value="SAM-dependent_MTases_sf"/>
</dbReference>
<feature type="domain" description="SAM-dependent methyltransferase TRM5/TYW2-type" evidence="8">
    <location>
        <begin position="546"/>
        <end position="742"/>
    </location>
</feature>
<dbReference type="Pfam" id="PF02475">
    <property type="entry name" value="TRM5-TYW2_MTfase"/>
    <property type="match status" value="1"/>
</dbReference>
<dbReference type="PANTHER" id="PTHR23245">
    <property type="entry name" value="TRNA METHYLTRANSFERASE"/>
    <property type="match status" value="1"/>
</dbReference>
<dbReference type="GO" id="GO:0030488">
    <property type="term" value="P:tRNA methylation"/>
    <property type="evidence" value="ECO:0007669"/>
    <property type="project" value="TreeGrafter"/>
</dbReference>
<dbReference type="CDD" id="cd02440">
    <property type="entry name" value="AdoMet_MTases"/>
    <property type="match status" value="1"/>
</dbReference>
<evidence type="ECO:0000256" key="1">
    <source>
        <dbReference type="ARBA" id="ARBA00004797"/>
    </source>
</evidence>
<keyword evidence="4" id="KW-0949">S-adenosyl-L-methionine</keyword>
<dbReference type="Proteomes" id="UP001190700">
    <property type="component" value="Unassembled WGS sequence"/>
</dbReference>
<sequence length="867" mass="92285">MSFQTHGCFDSRKEKLLADLIDASPDKSPKGYLDAPILTLVELINSGPNFCTTSSCSGRVSIFLDPAAEARQLKDKKGRGGRWAYVTHDMPIWEDVKSALEPHKIADGGNLTLRFEPFILAVECRSLEDAALLNTVARQAGYRESGISSVSKRIAISVRSSIRLEVPIGKDGKLFVDDGYLRLLVDTSREKFVKNVARIDHFSELLAAQLGAQPGVSGLAAFGAGSGGEGDAPPGPPDPTMHAPWVLTVRRDRAKLCKDSLKKAGLLDLKRKAQAQPGGGGITFPLAPSALWHRLQASCGGLVQPQHFPEVPECILAEAALPGALRQSTGCLADSWTGLALRQEQLLERIRHVEKASAASAACMERPRAPCAAEVAATLAEPQGAKSWVLHVAKARAKLCKDALKRAGHLDLLRKAEVRPEAGLIAFPITREAAALLADPGAAALPTVAECVRAAAAEPGALRCDVALGASAAHRGGGATAPAEVLRREARALLEAAQTPAQTISALLEETPHRWERLGDAAEVQDDGMRSSGAELLWGGLDGACWVEHREQGLIYGLDITKCMFSSGNVTEKARMAALDCRGETVVDLFTGIGYYTLPILAKAGAEYVYSCEWNPNAVQALRWNLKANGLHHRYTVLGGDNRVTCPHGVAHRCLLGLLPSSEPAWPTAIRALRPQGGTLHIHENVLDVDVEDWSLNTARRLKAMAQDVAGRTWDVTVTHIERVKWYAPRVRHVVVDFQCKRANSAAAGASSSVQDEAAAKATAPGEAPVYQAFELDEEAPPFAGFSRSGKSDAAPSRLGQLAGSPAAGASVVALLCAAACKFTSKERSRPGAASGQRWAAAVLCLAPVLAAAAASSARWQRCAHEH</sequence>
<evidence type="ECO:0000256" key="4">
    <source>
        <dbReference type="ARBA" id="ARBA00022691"/>
    </source>
</evidence>
<evidence type="ECO:0000313" key="9">
    <source>
        <dbReference type="EMBL" id="KAK3236661.1"/>
    </source>
</evidence>
<dbReference type="InterPro" id="IPR036602">
    <property type="entry name" value="tRNA_yW-synthesising-like_sf"/>
</dbReference>
<evidence type="ECO:0000259" key="8">
    <source>
        <dbReference type="PROSITE" id="PS51684"/>
    </source>
</evidence>
<dbReference type="GO" id="GO:0102522">
    <property type="term" value="F:tRNA 4-demethylwyosine alpha-amino-alpha-carboxypropyltransferase activity"/>
    <property type="evidence" value="ECO:0007669"/>
    <property type="project" value="UniProtKB-EC"/>
</dbReference>
<dbReference type="EMBL" id="LGRX02034924">
    <property type="protein sequence ID" value="KAK3236661.1"/>
    <property type="molecule type" value="Genomic_DNA"/>
</dbReference>
<dbReference type="InterPro" id="IPR030382">
    <property type="entry name" value="MeTrfase_TRM5/TYW2"/>
</dbReference>
<comment type="caution">
    <text evidence="9">The sequence shown here is derived from an EMBL/GenBank/DDBJ whole genome shotgun (WGS) entry which is preliminary data.</text>
</comment>
<keyword evidence="10" id="KW-1185">Reference proteome</keyword>
<evidence type="ECO:0000256" key="2">
    <source>
        <dbReference type="ARBA" id="ARBA00022603"/>
    </source>
</evidence>